<comment type="subcellular location">
    <subcellularLocation>
        <location evidence="1">Cell envelope</location>
    </subcellularLocation>
</comment>
<dbReference type="EMBL" id="AP021879">
    <property type="protein sequence ID" value="BBO93361.1"/>
    <property type="molecule type" value="Genomic_DNA"/>
</dbReference>
<evidence type="ECO:0000256" key="3">
    <source>
        <dbReference type="ARBA" id="ARBA00022723"/>
    </source>
</evidence>
<evidence type="ECO:0000259" key="8">
    <source>
        <dbReference type="PROSITE" id="PS51379"/>
    </source>
</evidence>
<dbReference type="AlphaFoldDB" id="A0A5K8AKZ0"/>
<evidence type="ECO:0000256" key="5">
    <source>
        <dbReference type="ARBA" id="ARBA00023004"/>
    </source>
</evidence>
<dbReference type="Gene3D" id="3.30.70.20">
    <property type="match status" value="2"/>
</dbReference>
<proteinExistence type="predicted"/>
<keyword evidence="2" id="KW-0004">4Fe-4S</keyword>
<evidence type="ECO:0000256" key="4">
    <source>
        <dbReference type="ARBA" id="ARBA00022737"/>
    </source>
</evidence>
<dbReference type="PANTHER" id="PTHR43545:SF4">
    <property type="entry name" value="IRON-SULFUR PROTEIN"/>
    <property type="match status" value="1"/>
</dbReference>
<keyword evidence="10" id="KW-1185">Reference proteome</keyword>
<feature type="signal peptide" evidence="7">
    <location>
        <begin position="1"/>
        <end position="22"/>
    </location>
</feature>
<dbReference type="SUPFAM" id="SSF54862">
    <property type="entry name" value="4Fe-4S ferredoxins"/>
    <property type="match status" value="1"/>
</dbReference>
<keyword evidence="7" id="KW-0732">Signal</keyword>
<dbReference type="InterPro" id="IPR051555">
    <property type="entry name" value="FDH_Electron_Transfer_Unit"/>
</dbReference>
<organism evidence="9 10">
    <name type="scientific">Desulfosarcina ovata subsp. ovata</name>
    <dbReference type="NCBI Taxonomy" id="2752305"/>
    <lineage>
        <taxon>Bacteria</taxon>
        <taxon>Pseudomonadati</taxon>
        <taxon>Thermodesulfobacteriota</taxon>
        <taxon>Desulfobacteria</taxon>
        <taxon>Desulfobacterales</taxon>
        <taxon>Desulfosarcinaceae</taxon>
        <taxon>Desulfosarcina</taxon>
    </lineage>
</organism>
<keyword evidence="6" id="KW-0411">Iron-sulfur</keyword>
<dbReference type="PROSITE" id="PS51379">
    <property type="entry name" value="4FE4S_FER_2"/>
    <property type="match status" value="2"/>
</dbReference>
<sequence length="329" mass="36154">MTLLTRRSFLKTGLATAGAACASQVPLPAAAQTKNDGELATLIDIRKCVGCEACVEACREVNAAKYPEPEKPFPKMYPSRVKVADWSGEDKREVRDRLTPYNWLFIQWATVVVDGEEQEISFPRRCMHCQNPPCADLCPWGAARKLKNGITLIHADICLGGRKCQVVCPWDIPQRQTGVGLYLDLLPSFAGNGVMYKCDRCYNRIAQGELPACIEQCPEEVQTIGPRSEIIAEAHRIANEEGAYIYGEKENGGTNTIYLSPVPFETLNRSVDKGPGKPHFAPVEDQMAHADNMAKAMLIAPFAGLAAGVSRVIRAARRADEPPEDNHEA</sequence>
<evidence type="ECO:0000313" key="10">
    <source>
        <dbReference type="Proteomes" id="UP000422108"/>
    </source>
</evidence>
<evidence type="ECO:0000256" key="2">
    <source>
        <dbReference type="ARBA" id="ARBA00022485"/>
    </source>
</evidence>
<dbReference type="RefSeq" id="WP_155313961.1">
    <property type="nucleotide sequence ID" value="NZ_AP021879.1"/>
</dbReference>
<dbReference type="InterPro" id="IPR017896">
    <property type="entry name" value="4Fe4S_Fe-S-bd"/>
</dbReference>
<protein>
    <recommendedName>
        <fullName evidence="8">4Fe-4S ferredoxin-type domain-containing protein</fullName>
    </recommendedName>
</protein>
<keyword evidence="3" id="KW-0479">Metal-binding</keyword>
<dbReference type="GO" id="GO:0051539">
    <property type="term" value="F:4 iron, 4 sulfur cluster binding"/>
    <property type="evidence" value="ECO:0007669"/>
    <property type="project" value="UniProtKB-KW"/>
</dbReference>
<accession>A0A5K8AKZ0</accession>
<dbReference type="GO" id="GO:0030313">
    <property type="term" value="C:cell envelope"/>
    <property type="evidence" value="ECO:0007669"/>
    <property type="project" value="UniProtKB-SubCell"/>
</dbReference>
<evidence type="ECO:0000256" key="7">
    <source>
        <dbReference type="SAM" id="SignalP"/>
    </source>
</evidence>
<dbReference type="Proteomes" id="UP000422108">
    <property type="component" value="Chromosome"/>
</dbReference>
<evidence type="ECO:0000256" key="6">
    <source>
        <dbReference type="ARBA" id="ARBA00023014"/>
    </source>
</evidence>
<dbReference type="Pfam" id="PF13247">
    <property type="entry name" value="Fer4_11"/>
    <property type="match status" value="1"/>
</dbReference>
<dbReference type="GO" id="GO:0046872">
    <property type="term" value="F:metal ion binding"/>
    <property type="evidence" value="ECO:0007669"/>
    <property type="project" value="UniProtKB-KW"/>
</dbReference>
<evidence type="ECO:0000313" key="9">
    <source>
        <dbReference type="EMBL" id="BBO93361.1"/>
    </source>
</evidence>
<keyword evidence="4" id="KW-0677">Repeat</keyword>
<feature type="chain" id="PRO_5024440896" description="4Fe-4S ferredoxin-type domain-containing protein" evidence="7">
    <location>
        <begin position="23"/>
        <end position="329"/>
    </location>
</feature>
<gene>
    <name evidence="9" type="ORF">DSCOOX_65410</name>
</gene>
<name>A0A5K8AKZ0_9BACT</name>
<reference evidence="9 10" key="1">
    <citation type="submission" date="2019-11" db="EMBL/GenBank/DDBJ databases">
        <title>Comparative genomics of hydrocarbon-degrading Desulfosarcina strains.</title>
        <authorList>
            <person name="Watanabe M."/>
            <person name="Kojima H."/>
            <person name="Fukui M."/>
        </authorList>
    </citation>
    <scope>NUCLEOTIDE SEQUENCE [LARGE SCALE GENOMIC DNA]</scope>
    <source>
        <strain evidence="10">oXyS1</strain>
    </source>
</reference>
<feature type="domain" description="4Fe-4S ferredoxin-type" evidence="8">
    <location>
        <begin position="39"/>
        <end position="69"/>
    </location>
</feature>
<keyword evidence="5" id="KW-0408">Iron</keyword>
<evidence type="ECO:0000256" key="1">
    <source>
        <dbReference type="ARBA" id="ARBA00004196"/>
    </source>
</evidence>
<dbReference type="PANTHER" id="PTHR43545">
    <property type="entry name" value="FORMATE DEHYDROGENASE, NITRATE-INDUCIBLE, IRON-SULFUR SUBUNIT"/>
    <property type="match status" value="1"/>
</dbReference>
<feature type="domain" description="4Fe-4S ferredoxin-type" evidence="8">
    <location>
        <begin position="116"/>
        <end position="149"/>
    </location>
</feature>
<dbReference type="PROSITE" id="PS51318">
    <property type="entry name" value="TAT"/>
    <property type="match status" value="1"/>
</dbReference>
<dbReference type="InterPro" id="IPR006311">
    <property type="entry name" value="TAT_signal"/>
</dbReference>